<evidence type="ECO:0000313" key="2">
    <source>
        <dbReference type="EMBL" id="KFD65583.1"/>
    </source>
</evidence>
<organism evidence="1 3">
    <name type="scientific">Trichuris suis</name>
    <name type="common">pig whipworm</name>
    <dbReference type="NCBI Taxonomy" id="68888"/>
    <lineage>
        <taxon>Eukaryota</taxon>
        <taxon>Metazoa</taxon>
        <taxon>Ecdysozoa</taxon>
        <taxon>Nematoda</taxon>
        <taxon>Enoplea</taxon>
        <taxon>Dorylaimia</taxon>
        <taxon>Trichinellida</taxon>
        <taxon>Trichuridae</taxon>
        <taxon>Trichuris</taxon>
    </lineage>
</organism>
<proteinExistence type="predicted"/>
<keyword evidence="3" id="KW-1185">Reference proteome</keyword>
<dbReference type="Proteomes" id="UP000030764">
    <property type="component" value="Unassembled WGS sequence"/>
</dbReference>
<dbReference type="Proteomes" id="UP000030758">
    <property type="component" value="Unassembled WGS sequence"/>
</dbReference>
<reference evidence="1 3" key="1">
    <citation type="journal article" date="2014" name="Nat. Genet.">
        <title>Genome and transcriptome of the porcine whipworm Trichuris suis.</title>
        <authorList>
            <person name="Jex A.R."/>
            <person name="Nejsum P."/>
            <person name="Schwarz E.M."/>
            <person name="Hu L."/>
            <person name="Young N.D."/>
            <person name="Hall R.S."/>
            <person name="Korhonen P.K."/>
            <person name="Liao S."/>
            <person name="Thamsborg S."/>
            <person name="Xia J."/>
            <person name="Xu P."/>
            <person name="Wang S."/>
            <person name="Scheerlinck J.P."/>
            <person name="Hofmann A."/>
            <person name="Sternberg P.W."/>
            <person name="Wang J."/>
            <person name="Gasser R.B."/>
        </authorList>
    </citation>
    <scope>NUCLEOTIDE SEQUENCE [LARGE SCALE GENOMIC DNA]</scope>
    <source>
        <strain evidence="2">DCEP-RM93F</strain>
        <strain evidence="1">DCEP-RM93M</strain>
    </source>
</reference>
<gene>
    <name evidence="1" type="ORF">M513_05918</name>
    <name evidence="2" type="ORF">M514_05918</name>
</gene>
<dbReference type="EMBL" id="KL363219">
    <property type="protein sequence ID" value="KFD53208.1"/>
    <property type="molecule type" value="Genomic_DNA"/>
</dbReference>
<dbReference type="AlphaFoldDB" id="A0A085M7L2"/>
<accession>A0A085M7L2</accession>
<protein>
    <submittedName>
        <fullName evidence="1">Uncharacterized protein</fullName>
    </submittedName>
</protein>
<evidence type="ECO:0000313" key="3">
    <source>
        <dbReference type="Proteomes" id="UP000030764"/>
    </source>
</evidence>
<dbReference type="EMBL" id="KL367536">
    <property type="protein sequence ID" value="KFD65583.1"/>
    <property type="molecule type" value="Genomic_DNA"/>
</dbReference>
<name>A0A085M7L2_9BILA</name>
<evidence type="ECO:0000313" key="1">
    <source>
        <dbReference type="EMBL" id="KFD53208.1"/>
    </source>
</evidence>
<sequence>MGQPIEIVSSSFKNVLTHSDDSLKNKTEPAKRYHSGTAAELKLIFRLGRYVQELIDLLVPNKRHTMNALGKFNDVIIGDHFKRKYESERKEWLCKDLLHSQRD</sequence>